<evidence type="ECO:0008006" key="3">
    <source>
        <dbReference type="Google" id="ProtNLM"/>
    </source>
</evidence>
<protein>
    <recommendedName>
        <fullName evidence="3">ARC6 IMS domain-containing protein</fullName>
    </recommendedName>
</protein>
<keyword evidence="2" id="KW-1185">Reference proteome</keyword>
<comment type="caution">
    <text evidence="1">The sequence shown here is derived from an EMBL/GenBank/DDBJ whole genome shotgun (WGS) entry which is preliminary data.</text>
</comment>
<evidence type="ECO:0000313" key="1">
    <source>
        <dbReference type="EMBL" id="EAZ89745.1"/>
    </source>
</evidence>
<reference evidence="1 2" key="1">
    <citation type="submission" date="2007-03" db="EMBL/GenBank/DDBJ databases">
        <authorList>
            <person name="Stal L."/>
            <person name="Ferriera S."/>
            <person name="Johnson J."/>
            <person name="Kravitz S."/>
            <person name="Beeson K."/>
            <person name="Sutton G."/>
            <person name="Rogers Y.-H."/>
            <person name="Friedman R."/>
            <person name="Frazier M."/>
            <person name="Venter J.C."/>
        </authorList>
    </citation>
    <scope>NUCLEOTIDE SEQUENCE [LARGE SCALE GENOMIC DNA]</scope>
    <source>
        <strain evidence="1 2">CCY0110</strain>
    </source>
</reference>
<dbReference type="Proteomes" id="UP000003781">
    <property type="component" value="Unassembled WGS sequence"/>
</dbReference>
<sequence>MDTKYEIKLESNQVRNLWSTFIVVQQEGNWKIAAIRNMSPAQR</sequence>
<evidence type="ECO:0000313" key="2">
    <source>
        <dbReference type="Proteomes" id="UP000003781"/>
    </source>
</evidence>
<organism evidence="1 2">
    <name type="scientific">Crocosphaera chwakensis CCY0110</name>
    <dbReference type="NCBI Taxonomy" id="391612"/>
    <lineage>
        <taxon>Bacteria</taxon>
        <taxon>Bacillati</taxon>
        <taxon>Cyanobacteriota</taxon>
        <taxon>Cyanophyceae</taxon>
        <taxon>Oscillatoriophycideae</taxon>
        <taxon>Chroococcales</taxon>
        <taxon>Aphanothecaceae</taxon>
        <taxon>Crocosphaera</taxon>
        <taxon>Crocosphaera chwakensis</taxon>
    </lineage>
</organism>
<name>A3IUZ7_9CHRO</name>
<accession>A3IUZ7</accession>
<gene>
    <name evidence="1" type="ORF">CY0110_23361</name>
</gene>
<dbReference type="AlphaFoldDB" id="A3IUZ7"/>
<dbReference type="EMBL" id="AAXW01000038">
    <property type="protein sequence ID" value="EAZ89745.1"/>
    <property type="molecule type" value="Genomic_DNA"/>
</dbReference>
<proteinExistence type="predicted"/>